<evidence type="ECO:0000256" key="8">
    <source>
        <dbReference type="PROSITE-ProRule" id="PRU00339"/>
    </source>
</evidence>
<keyword evidence="6" id="KW-0677">Repeat</keyword>
<dbReference type="AlphaFoldDB" id="A0A5B9VY76"/>
<dbReference type="InterPro" id="IPR051939">
    <property type="entry name" value="Glycosyltr_41/O-GlcNAc_trsf"/>
</dbReference>
<dbReference type="PANTHER" id="PTHR44835">
    <property type="entry name" value="UDP-N-ACETYLGLUCOSAMINE--PEPTIDE N-ACETYLGLUCOSAMINYLTRANSFERASE SPINDLY-RELATED"/>
    <property type="match status" value="1"/>
</dbReference>
<dbReference type="PANTHER" id="PTHR44835:SF1">
    <property type="entry name" value="PROTEIN O-GLCNAC TRANSFERASE"/>
    <property type="match status" value="1"/>
</dbReference>
<dbReference type="Gene3D" id="1.25.40.10">
    <property type="entry name" value="Tetratricopeptide repeat domain"/>
    <property type="match status" value="1"/>
</dbReference>
<dbReference type="SMART" id="SM00028">
    <property type="entry name" value="TPR"/>
    <property type="match status" value="4"/>
</dbReference>
<comment type="similarity">
    <text evidence="2">Belongs to the glycosyltransferase 41 family. O-GlcNAc transferase subfamily.</text>
</comment>
<dbReference type="Pfam" id="PF07719">
    <property type="entry name" value="TPR_2"/>
    <property type="match status" value="1"/>
</dbReference>
<keyword evidence="4" id="KW-0328">Glycosyltransferase</keyword>
<feature type="domain" description="O-GlcNAc transferase C-terminal" evidence="9">
    <location>
        <begin position="193"/>
        <end position="344"/>
    </location>
</feature>
<evidence type="ECO:0000259" key="9">
    <source>
        <dbReference type="Pfam" id="PF13844"/>
    </source>
</evidence>
<dbReference type="InterPro" id="IPR019734">
    <property type="entry name" value="TPR_rpt"/>
</dbReference>
<organism evidence="10 11">
    <name type="scientific">Aquisphaera giovannonii</name>
    <dbReference type="NCBI Taxonomy" id="406548"/>
    <lineage>
        <taxon>Bacteria</taxon>
        <taxon>Pseudomonadati</taxon>
        <taxon>Planctomycetota</taxon>
        <taxon>Planctomycetia</taxon>
        <taxon>Isosphaerales</taxon>
        <taxon>Isosphaeraceae</taxon>
        <taxon>Aquisphaera</taxon>
    </lineage>
</organism>
<dbReference type="GO" id="GO:0097363">
    <property type="term" value="F:protein O-acetylglucosaminyltransferase activity"/>
    <property type="evidence" value="ECO:0007669"/>
    <property type="project" value="UniProtKB-EC"/>
</dbReference>
<feature type="repeat" description="TPR" evidence="8">
    <location>
        <begin position="107"/>
        <end position="140"/>
    </location>
</feature>
<dbReference type="EMBL" id="CP042997">
    <property type="protein sequence ID" value="QEH32570.1"/>
    <property type="molecule type" value="Genomic_DNA"/>
</dbReference>
<keyword evidence="7 8" id="KW-0802">TPR repeat</keyword>
<protein>
    <recommendedName>
        <fullName evidence="3">protein O-GlcNAc transferase</fullName>
        <ecNumber evidence="3">2.4.1.255</ecNumber>
    </recommendedName>
</protein>
<dbReference type="Pfam" id="PF13181">
    <property type="entry name" value="TPR_8"/>
    <property type="match status" value="1"/>
</dbReference>
<dbReference type="InterPro" id="IPR029489">
    <property type="entry name" value="OGT/SEC/SPY_C"/>
</dbReference>
<keyword evidence="5" id="KW-0808">Transferase</keyword>
<evidence type="ECO:0000256" key="3">
    <source>
        <dbReference type="ARBA" id="ARBA00011970"/>
    </source>
</evidence>
<dbReference type="EC" id="2.4.1.255" evidence="3"/>
<feature type="domain" description="O-GlcNAc transferase C-terminal" evidence="9">
    <location>
        <begin position="374"/>
        <end position="516"/>
    </location>
</feature>
<reference evidence="10 11" key="1">
    <citation type="submission" date="2019-08" db="EMBL/GenBank/DDBJ databases">
        <title>Deep-cultivation of Planctomycetes and their phenomic and genomic characterization uncovers novel biology.</title>
        <authorList>
            <person name="Wiegand S."/>
            <person name="Jogler M."/>
            <person name="Boedeker C."/>
            <person name="Pinto D."/>
            <person name="Vollmers J."/>
            <person name="Rivas-Marin E."/>
            <person name="Kohn T."/>
            <person name="Peeters S.H."/>
            <person name="Heuer A."/>
            <person name="Rast P."/>
            <person name="Oberbeckmann S."/>
            <person name="Bunk B."/>
            <person name="Jeske O."/>
            <person name="Meyerdierks A."/>
            <person name="Storesund J.E."/>
            <person name="Kallscheuer N."/>
            <person name="Luecker S."/>
            <person name="Lage O.M."/>
            <person name="Pohl T."/>
            <person name="Merkel B.J."/>
            <person name="Hornburger P."/>
            <person name="Mueller R.-W."/>
            <person name="Bruemmer F."/>
            <person name="Labrenz M."/>
            <person name="Spormann A.M."/>
            <person name="Op den Camp H."/>
            <person name="Overmann J."/>
            <person name="Amann R."/>
            <person name="Jetten M.S.M."/>
            <person name="Mascher T."/>
            <person name="Medema M.H."/>
            <person name="Devos D.P."/>
            <person name="Kaster A.-K."/>
            <person name="Ovreas L."/>
            <person name="Rohde M."/>
            <person name="Galperin M.Y."/>
            <person name="Jogler C."/>
        </authorList>
    </citation>
    <scope>NUCLEOTIDE SEQUENCE [LARGE SCALE GENOMIC DNA]</scope>
    <source>
        <strain evidence="10 11">OJF2</strain>
    </source>
</reference>
<evidence type="ECO:0000256" key="1">
    <source>
        <dbReference type="ARBA" id="ARBA00004922"/>
    </source>
</evidence>
<evidence type="ECO:0000256" key="7">
    <source>
        <dbReference type="ARBA" id="ARBA00022803"/>
    </source>
</evidence>
<dbReference type="Proteomes" id="UP000324233">
    <property type="component" value="Chromosome"/>
</dbReference>
<dbReference type="RefSeq" id="WP_168221618.1">
    <property type="nucleotide sequence ID" value="NZ_CP042997.1"/>
</dbReference>
<accession>A0A5B9VY76</accession>
<gene>
    <name evidence="10" type="ORF">OJF2_10470</name>
</gene>
<comment type="pathway">
    <text evidence="1">Protein modification; protein glycosylation.</text>
</comment>
<dbReference type="InterPro" id="IPR011990">
    <property type="entry name" value="TPR-like_helical_dom_sf"/>
</dbReference>
<evidence type="ECO:0000256" key="5">
    <source>
        <dbReference type="ARBA" id="ARBA00022679"/>
    </source>
</evidence>
<feature type="repeat" description="TPR" evidence="8">
    <location>
        <begin position="39"/>
        <end position="72"/>
    </location>
</feature>
<evidence type="ECO:0000313" key="10">
    <source>
        <dbReference type="EMBL" id="QEH32570.1"/>
    </source>
</evidence>
<dbReference type="PROSITE" id="PS50005">
    <property type="entry name" value="TPR"/>
    <property type="match status" value="2"/>
</dbReference>
<dbReference type="CDD" id="cd01635">
    <property type="entry name" value="Glycosyltransferase_GTB-type"/>
    <property type="match status" value="1"/>
</dbReference>
<dbReference type="InterPro" id="IPR013105">
    <property type="entry name" value="TPR_2"/>
</dbReference>
<evidence type="ECO:0000256" key="2">
    <source>
        <dbReference type="ARBA" id="ARBA00005386"/>
    </source>
</evidence>
<proteinExistence type="inferred from homology"/>
<evidence type="ECO:0000313" key="11">
    <source>
        <dbReference type="Proteomes" id="UP000324233"/>
    </source>
</evidence>
<name>A0A5B9VY76_9BACT</name>
<dbReference type="Gene3D" id="3.40.50.2000">
    <property type="entry name" value="Glycogen Phosphorylase B"/>
    <property type="match status" value="1"/>
</dbReference>
<evidence type="ECO:0000256" key="4">
    <source>
        <dbReference type="ARBA" id="ARBA00022676"/>
    </source>
</evidence>
<dbReference type="KEGG" id="agv:OJF2_10470"/>
<evidence type="ECO:0000256" key="6">
    <source>
        <dbReference type="ARBA" id="ARBA00022737"/>
    </source>
</evidence>
<sequence length="559" mass="59660">MSEGPSRWLREARAAREAGRLPEASGLYRRILEEEPAHAEANAELADALHALGDLASAIGHYRAAVAADPSGAGPWWGLGCALAALDDHAGAVEAFRKLAALAPGHGQTLHNLGRSLYELGRVDEALGCFERAAALLPADAACLPLTNQAMIVPGAPGAGTAAILDCRRRWAARCLPAATPPAARRPATVPVATGRRVRIGYVSASFDKRNWMKPVHGMLAHHDRGRFEVHLFSDGPAPPPGTGHRPHPDDRWHATGELSNADLAGRIASDGIDVLVDLNGFGRPSRLGVFAARPAPVQVTWFNSYATSGTDAFDALIGDRHVLPPGHPEEAACSERVLRVPGSYLAFDVAYEVPDVAPPPCLASGFLTFGCLAPQYKVTGEVLEAWSRILARSPRSRLLLKSVVLGKPAARDLVAGEFARRGIAADRLILEGPDEHFAFLGRYAAVDVALDTFPYNGGTTTMEALWQGVPVLCFEGDRWASRISASLVREAGLGEFVARDLEGHVDQAVGMALDPGTPSRLDTLRRSLRDRLRASSACDVAGLARGLERIYLDLLAVR</sequence>
<dbReference type="Gene3D" id="3.40.50.11380">
    <property type="match status" value="1"/>
</dbReference>
<keyword evidence="11" id="KW-1185">Reference proteome</keyword>
<dbReference type="SUPFAM" id="SSF48452">
    <property type="entry name" value="TPR-like"/>
    <property type="match status" value="1"/>
</dbReference>
<dbReference type="Pfam" id="PF13432">
    <property type="entry name" value="TPR_16"/>
    <property type="match status" value="1"/>
</dbReference>
<dbReference type="Pfam" id="PF13844">
    <property type="entry name" value="Glyco_transf_41"/>
    <property type="match status" value="2"/>
</dbReference>